<dbReference type="VEuPathDB" id="FungiDB:PADG_12006"/>
<gene>
    <name evidence="1" type="ORF">ACO22_06955</name>
</gene>
<dbReference type="AlphaFoldDB" id="A0A1D2J5Z2"/>
<protein>
    <submittedName>
        <fullName evidence="1">Uncharacterized protein</fullName>
    </submittedName>
</protein>
<evidence type="ECO:0000313" key="2">
    <source>
        <dbReference type="Proteomes" id="UP000242814"/>
    </source>
</evidence>
<proteinExistence type="predicted"/>
<organism evidence="1 2">
    <name type="scientific">Paracoccidioides brasiliensis</name>
    <dbReference type="NCBI Taxonomy" id="121759"/>
    <lineage>
        <taxon>Eukaryota</taxon>
        <taxon>Fungi</taxon>
        <taxon>Dikarya</taxon>
        <taxon>Ascomycota</taxon>
        <taxon>Pezizomycotina</taxon>
        <taxon>Eurotiomycetes</taxon>
        <taxon>Eurotiomycetidae</taxon>
        <taxon>Onygenales</taxon>
        <taxon>Ajellomycetaceae</taxon>
        <taxon>Paracoccidioides</taxon>
    </lineage>
</organism>
<reference evidence="1 2" key="1">
    <citation type="submission" date="2016-06" db="EMBL/GenBank/DDBJ databases">
        <authorList>
            <person name="Kjaerup R.B."/>
            <person name="Dalgaard T.S."/>
            <person name="Juul-Madsen H.R."/>
        </authorList>
    </citation>
    <scope>NUCLEOTIDE SEQUENCE [LARGE SCALE GENOMIC DNA]</scope>
    <source>
        <strain evidence="1 2">Pb300</strain>
    </source>
</reference>
<dbReference type="EMBL" id="LZYO01000428">
    <property type="protein sequence ID" value="ODH13731.1"/>
    <property type="molecule type" value="Genomic_DNA"/>
</dbReference>
<comment type="caution">
    <text evidence="1">The sequence shown here is derived from an EMBL/GenBank/DDBJ whole genome shotgun (WGS) entry which is preliminary data.</text>
</comment>
<evidence type="ECO:0000313" key="1">
    <source>
        <dbReference type="EMBL" id="ODH13731.1"/>
    </source>
</evidence>
<sequence length="77" mass="8687">MEPSALIMRMCLLEELDSIFEPTFSSYLVAVTISAAFLSEDTWLVLIGVLRTEYNHTVKEQVDMDSHIVVPGKILTQ</sequence>
<accession>A0A1D2J5Z2</accession>
<name>A0A1D2J5Z2_PARBR</name>
<dbReference type="Proteomes" id="UP000242814">
    <property type="component" value="Unassembled WGS sequence"/>
</dbReference>
<dbReference type="VEuPathDB" id="FungiDB:PABG_12189"/>